<comment type="similarity">
    <text evidence="2">Belongs to the peptidase M14 family.</text>
</comment>
<evidence type="ECO:0000256" key="2">
    <source>
        <dbReference type="PROSITE-ProRule" id="PRU01379"/>
    </source>
</evidence>
<keyword evidence="5" id="KW-1185">Reference proteome</keyword>
<dbReference type="Proteomes" id="UP000389128">
    <property type="component" value="Unassembled WGS sequence"/>
</dbReference>
<accession>A0A6C2D196</accession>
<dbReference type="GO" id="GO:0008270">
    <property type="term" value="F:zinc ion binding"/>
    <property type="evidence" value="ECO:0007669"/>
    <property type="project" value="InterPro"/>
</dbReference>
<dbReference type="CDD" id="cd06234">
    <property type="entry name" value="M14_PaCCP-like"/>
    <property type="match status" value="1"/>
</dbReference>
<gene>
    <name evidence="4" type="ORF">ETQ85_08470</name>
</gene>
<dbReference type="InterPro" id="IPR000834">
    <property type="entry name" value="Peptidase_M14"/>
</dbReference>
<proteinExistence type="inferred from homology"/>
<evidence type="ECO:0000313" key="5">
    <source>
        <dbReference type="Proteomes" id="UP000389128"/>
    </source>
</evidence>
<dbReference type="EMBL" id="SDKK01000007">
    <property type="protein sequence ID" value="TYC59594.1"/>
    <property type="molecule type" value="Genomic_DNA"/>
</dbReference>
<evidence type="ECO:0000259" key="3">
    <source>
        <dbReference type="PROSITE" id="PS52035"/>
    </source>
</evidence>
<organism evidence="4 5">
    <name type="scientific">Zoogloea oleivorans</name>
    <dbReference type="NCBI Taxonomy" id="1552750"/>
    <lineage>
        <taxon>Bacteria</taxon>
        <taxon>Pseudomonadati</taxon>
        <taxon>Pseudomonadota</taxon>
        <taxon>Betaproteobacteria</taxon>
        <taxon>Rhodocyclales</taxon>
        <taxon>Zoogloeaceae</taxon>
        <taxon>Zoogloea</taxon>
    </lineage>
</organism>
<dbReference type="InterPro" id="IPR050821">
    <property type="entry name" value="Cytosolic_carboxypeptidase"/>
</dbReference>
<reference evidence="4 5" key="1">
    <citation type="submission" date="2019-01" db="EMBL/GenBank/DDBJ databases">
        <title>Zoogloea oleivorans genome sequencing and assembly.</title>
        <authorList>
            <person name="Tancsics A."/>
            <person name="Farkas M."/>
            <person name="Kriszt B."/>
            <person name="Maroti G."/>
            <person name="Horvath B."/>
        </authorList>
    </citation>
    <scope>NUCLEOTIDE SEQUENCE [LARGE SCALE GENOMIC DNA]</scope>
    <source>
        <strain evidence="4 5">Buc</strain>
    </source>
</reference>
<dbReference type="Pfam" id="PF18027">
    <property type="entry name" value="Pepdidase_M14_N"/>
    <property type="match status" value="1"/>
</dbReference>
<dbReference type="PANTHER" id="PTHR12756:SF11">
    <property type="entry name" value="CYTOSOLIC CARBOXYPEPTIDASE 1"/>
    <property type="match status" value="1"/>
</dbReference>
<dbReference type="InterPro" id="IPR040626">
    <property type="entry name" value="Pepdidase_M14_N"/>
</dbReference>
<dbReference type="GO" id="GO:0006508">
    <property type="term" value="P:proteolysis"/>
    <property type="evidence" value="ECO:0007669"/>
    <property type="project" value="InterPro"/>
</dbReference>
<feature type="domain" description="Peptidase M14" evidence="3">
    <location>
        <begin position="111"/>
        <end position="378"/>
    </location>
</feature>
<dbReference type="OrthoDB" id="5490902at2"/>
<dbReference type="AlphaFoldDB" id="A0A6C2D196"/>
<evidence type="ECO:0000313" key="4">
    <source>
        <dbReference type="EMBL" id="TYC59594.1"/>
    </source>
</evidence>
<dbReference type="SMART" id="SM00631">
    <property type="entry name" value="Zn_pept"/>
    <property type="match status" value="1"/>
</dbReference>
<dbReference type="RefSeq" id="WP_148578618.1">
    <property type="nucleotide sequence ID" value="NZ_JAVEUW010000003.1"/>
</dbReference>
<evidence type="ECO:0000256" key="1">
    <source>
        <dbReference type="ARBA" id="ARBA00001947"/>
    </source>
</evidence>
<name>A0A6C2D196_9RHOO</name>
<protein>
    <recommendedName>
        <fullName evidence="3">Peptidase M14 domain-containing protein</fullName>
    </recommendedName>
</protein>
<comment type="cofactor">
    <cofactor evidence="1">
        <name>Zn(2+)</name>
        <dbReference type="ChEBI" id="CHEBI:29105"/>
    </cofactor>
</comment>
<comment type="caution">
    <text evidence="4">The sequence shown here is derived from an EMBL/GenBank/DDBJ whole genome shotgun (WGS) entry which is preliminary data.</text>
</comment>
<dbReference type="Pfam" id="PF00246">
    <property type="entry name" value="Peptidase_M14"/>
    <property type="match status" value="1"/>
</dbReference>
<feature type="active site" description="Proton donor/acceptor" evidence="2">
    <location>
        <position position="342"/>
    </location>
</feature>
<sequence>MTLRISSNFDSGAIEVLSIDTPDNIRLRLRADQGIASDSSFRQWFHFRLHGAAGLPVRMVFENASEAAYPDGWPGYRCVASYDRHHWFRITGTRYENGQLIVEHTPERNGIYYAYFEPYSHERHLDLLGRVEMSPFASVNNLGATVDGRDLDLVTVGRPDTGQVPIWIIARQHPGESMAEWFVEGLLDRLLDAADPVARRIREKAVLYIVPNMNPDGAIRGNLRTNAAGANLNREWREPSLERSPEVLLVRQAMEASGVELFLDIHGDEALPYVFFSTAEEVPGFSDEQRVRQARFIDAFQAASPDFQTEHGYLNGRFKDELLSLASKWVAHRFDCVSITLEMPFKDNANLPDGLAGWNGERSKRLGAAMLNPILNHLSRT</sequence>
<dbReference type="GO" id="GO:0004181">
    <property type="term" value="F:metallocarboxypeptidase activity"/>
    <property type="evidence" value="ECO:0007669"/>
    <property type="project" value="InterPro"/>
</dbReference>
<dbReference type="Gene3D" id="3.40.630.10">
    <property type="entry name" value="Zn peptidases"/>
    <property type="match status" value="1"/>
</dbReference>
<dbReference type="Gene3D" id="2.60.40.3120">
    <property type="match status" value="1"/>
</dbReference>
<dbReference type="PANTHER" id="PTHR12756">
    <property type="entry name" value="CYTOSOLIC CARBOXYPEPTIDASE"/>
    <property type="match status" value="1"/>
</dbReference>
<dbReference type="SUPFAM" id="SSF53187">
    <property type="entry name" value="Zn-dependent exopeptidases"/>
    <property type="match status" value="1"/>
</dbReference>
<dbReference type="PROSITE" id="PS52035">
    <property type="entry name" value="PEPTIDASE_M14"/>
    <property type="match status" value="1"/>
</dbReference>